<evidence type="ECO:0000313" key="4">
    <source>
        <dbReference type="Proteomes" id="UP001348397"/>
    </source>
</evidence>
<keyword evidence="4" id="KW-1185">Reference proteome</keyword>
<dbReference type="Gene3D" id="3.90.190.10">
    <property type="entry name" value="Protein tyrosine phosphatase superfamily"/>
    <property type="match status" value="1"/>
</dbReference>
<evidence type="ECO:0000259" key="2">
    <source>
        <dbReference type="PROSITE" id="PS50056"/>
    </source>
</evidence>
<comment type="caution">
    <text evidence="3">The sequence shown here is derived from an EMBL/GenBank/DDBJ whole genome shotgun (WGS) entry which is preliminary data.</text>
</comment>
<dbReference type="RefSeq" id="WP_326319818.1">
    <property type="nucleotide sequence ID" value="NZ_JAYLAA010000016.1"/>
</dbReference>
<dbReference type="PANTHER" id="PTHR31126">
    <property type="entry name" value="TYROSINE-PROTEIN PHOSPHATASE"/>
    <property type="match status" value="1"/>
</dbReference>
<dbReference type="EMBL" id="JAYLAA010000016">
    <property type="protein sequence ID" value="MEC3874784.1"/>
    <property type="molecule type" value="Genomic_DNA"/>
</dbReference>
<comment type="similarity">
    <text evidence="1">Belongs to the protein-tyrosine phosphatase family.</text>
</comment>
<dbReference type="InterPro" id="IPR029021">
    <property type="entry name" value="Prot-tyrosine_phosphatase-like"/>
</dbReference>
<evidence type="ECO:0000256" key="1">
    <source>
        <dbReference type="ARBA" id="ARBA00009580"/>
    </source>
</evidence>
<dbReference type="Proteomes" id="UP001348397">
    <property type="component" value="Unassembled WGS sequence"/>
</dbReference>
<protein>
    <submittedName>
        <fullName evidence="3">Dual specificity protein phosphatase family protein</fullName>
    </submittedName>
</protein>
<gene>
    <name evidence="3" type="ORF">SOP96_03560</name>
</gene>
<name>A0ABU6HPZ4_9FLAO</name>
<dbReference type="Pfam" id="PF22741">
    <property type="entry name" value="PTP-NADK"/>
    <property type="match status" value="1"/>
</dbReference>
<proteinExistence type="inferred from homology"/>
<dbReference type="InterPro" id="IPR055214">
    <property type="entry name" value="PTP-NADK"/>
</dbReference>
<evidence type="ECO:0000313" key="3">
    <source>
        <dbReference type="EMBL" id="MEC3874784.1"/>
    </source>
</evidence>
<organism evidence="3 4">
    <name type="scientific">Chryseobacterium salviniae</name>
    <dbReference type="NCBI Taxonomy" id="3101750"/>
    <lineage>
        <taxon>Bacteria</taxon>
        <taxon>Pseudomonadati</taxon>
        <taxon>Bacteroidota</taxon>
        <taxon>Flavobacteriia</taxon>
        <taxon>Flavobacteriales</taxon>
        <taxon>Weeksellaceae</taxon>
        <taxon>Chryseobacterium group</taxon>
        <taxon>Chryseobacterium</taxon>
    </lineage>
</organism>
<reference evidence="3 4" key="1">
    <citation type="submission" date="2024-01" db="EMBL/GenBank/DDBJ databases">
        <title>Chryseobacterium sp. T9W2-O.</title>
        <authorList>
            <person name="Maltman C."/>
        </authorList>
    </citation>
    <scope>NUCLEOTIDE SEQUENCE [LARGE SCALE GENOMIC DNA]</scope>
    <source>
        <strain evidence="3 4">T9W2-O</strain>
    </source>
</reference>
<sequence>MKIAIISVIIIMFLGLAFAFYQKKIRYNLVTISENKVYNSGVIPLDKLHGIISDYHIKTIIDLRDGAEQTELNPETKKQVNTEAAAAEKIAEVHYFNLPTDQVPQDSTVKKFLKIMDDPKNYPVLIHCHHGVGRSRLFSSIYRIEYEHFTNEQARKNARYFWEFSNNFSKNSEKGLYLTNYKKRNTN</sequence>
<dbReference type="SUPFAM" id="SSF52799">
    <property type="entry name" value="(Phosphotyrosine protein) phosphatases II"/>
    <property type="match status" value="1"/>
</dbReference>
<accession>A0ABU6HPZ4</accession>
<dbReference type="CDD" id="cd14529">
    <property type="entry name" value="TpbA-like"/>
    <property type="match status" value="1"/>
</dbReference>
<dbReference type="InterPro" id="IPR000387">
    <property type="entry name" value="Tyr_Pase_dom"/>
</dbReference>
<feature type="domain" description="Tyrosine specific protein phosphatases" evidence="2">
    <location>
        <begin position="110"/>
        <end position="159"/>
    </location>
</feature>
<dbReference type="PANTHER" id="PTHR31126:SF1">
    <property type="entry name" value="TYROSINE SPECIFIC PROTEIN PHOSPHATASES DOMAIN-CONTAINING PROTEIN"/>
    <property type="match status" value="1"/>
</dbReference>
<dbReference type="PROSITE" id="PS50056">
    <property type="entry name" value="TYR_PHOSPHATASE_2"/>
    <property type="match status" value="1"/>
</dbReference>